<feature type="domain" description="ULTRAPETALA1/2 SAND" evidence="1">
    <location>
        <begin position="93"/>
        <end position="177"/>
    </location>
</feature>
<feature type="non-terminal residue" evidence="2">
    <location>
        <position position="1"/>
    </location>
</feature>
<dbReference type="AlphaFoldDB" id="A0A103XYD5"/>
<reference evidence="2 3" key="1">
    <citation type="journal article" date="2016" name="Sci. Rep.">
        <title>The genome sequence of the outbreeding globe artichoke constructed de novo incorporating a phase-aware low-pass sequencing strategy of F1 progeny.</title>
        <authorList>
            <person name="Scaglione D."/>
            <person name="Reyes-Chin-Wo S."/>
            <person name="Acquadro A."/>
            <person name="Froenicke L."/>
            <person name="Portis E."/>
            <person name="Beitel C."/>
            <person name="Tirone M."/>
            <person name="Mauro R."/>
            <person name="Lo Monaco A."/>
            <person name="Mauromicale G."/>
            <person name="Faccioli P."/>
            <person name="Cattivelli L."/>
            <person name="Rieseberg L."/>
            <person name="Michelmore R."/>
            <person name="Lanteri S."/>
        </authorList>
    </citation>
    <scope>NUCLEOTIDE SEQUENCE [LARGE SCALE GENOMIC DNA]</scope>
    <source>
        <strain evidence="2">2C</strain>
    </source>
</reference>
<dbReference type="STRING" id="59895.A0A103XYD5"/>
<dbReference type="EMBL" id="LEKV01003637">
    <property type="protein sequence ID" value="KVH99090.1"/>
    <property type="molecule type" value="Genomic_DNA"/>
</dbReference>
<keyword evidence="3" id="KW-1185">Reference proteome</keyword>
<dbReference type="Pfam" id="PF23292">
    <property type="entry name" value="SAND_ULT1"/>
    <property type="match status" value="1"/>
</dbReference>
<dbReference type="GO" id="GO:0005829">
    <property type="term" value="C:cytosol"/>
    <property type="evidence" value="ECO:0007669"/>
    <property type="project" value="TreeGrafter"/>
</dbReference>
<evidence type="ECO:0000313" key="2">
    <source>
        <dbReference type="EMBL" id="KVH99090.1"/>
    </source>
</evidence>
<dbReference type="PANTHER" id="PTHR34053">
    <property type="entry name" value="PROTEIN ULTRAPETALA 1"/>
    <property type="match status" value="1"/>
</dbReference>
<accession>A0A103XYD5</accession>
<dbReference type="Proteomes" id="UP000243975">
    <property type="component" value="Unassembled WGS sequence"/>
</dbReference>
<organism evidence="2 3">
    <name type="scientific">Cynara cardunculus var. scolymus</name>
    <name type="common">Globe artichoke</name>
    <name type="synonym">Cynara scolymus</name>
    <dbReference type="NCBI Taxonomy" id="59895"/>
    <lineage>
        <taxon>Eukaryota</taxon>
        <taxon>Viridiplantae</taxon>
        <taxon>Streptophyta</taxon>
        <taxon>Embryophyta</taxon>
        <taxon>Tracheophyta</taxon>
        <taxon>Spermatophyta</taxon>
        <taxon>Magnoliopsida</taxon>
        <taxon>eudicotyledons</taxon>
        <taxon>Gunneridae</taxon>
        <taxon>Pentapetalae</taxon>
        <taxon>asterids</taxon>
        <taxon>campanulids</taxon>
        <taxon>Asterales</taxon>
        <taxon>Asteraceae</taxon>
        <taxon>Carduoideae</taxon>
        <taxon>Cardueae</taxon>
        <taxon>Carduinae</taxon>
        <taxon>Cynara</taxon>
    </lineage>
</organism>
<evidence type="ECO:0000259" key="1">
    <source>
        <dbReference type="Pfam" id="PF23292"/>
    </source>
</evidence>
<protein>
    <recommendedName>
        <fullName evidence="1">ULTRAPETALA1/2 SAND domain-containing protein</fullName>
    </recommendedName>
</protein>
<comment type="caution">
    <text evidence="2">The sequence shown here is derived from an EMBL/GenBank/DDBJ whole genome shotgun (WGS) entry which is preliminary data.</text>
</comment>
<dbReference type="InterPro" id="IPR057011">
    <property type="entry name" value="ULT1/2_SAND"/>
</dbReference>
<dbReference type="InterPro" id="IPR020533">
    <property type="entry name" value="Developmental_reg_ULTRAPETALA"/>
</dbReference>
<gene>
    <name evidence="2" type="ORF">Ccrd_022703</name>
</gene>
<dbReference type="Gramene" id="KVH99090">
    <property type="protein sequence ID" value="KVH99090"/>
    <property type="gene ID" value="Ccrd_022703"/>
</dbReference>
<dbReference type="PANTHER" id="PTHR34053:SF10">
    <property type="entry name" value="DEVELOPMENTAL REGULATOR, ULTRAPETALA"/>
    <property type="match status" value="1"/>
</dbReference>
<sequence>MMEEIQARMEKMEGNLHIIRLDDGDSILCDVDLDPQLPEPTEKSETDINKLKSAAQKYRIPTLRSMAQELSLVLVPETIFTHEELRDYLSQIRVRAPHYIEIVCGCTSGKYGDSLGLLRISDDGTISAVCHLFDSPVEFVKHGSRTSNVPNWRKKVWILNQNGQKIKMIDTSFLKYYYGDNFRRPHNESGHRDQFLRCTACNKVRRFELRSREL</sequence>
<evidence type="ECO:0000313" key="3">
    <source>
        <dbReference type="Proteomes" id="UP000243975"/>
    </source>
</evidence>
<name>A0A103XYD5_CYNCS</name>
<proteinExistence type="predicted"/>
<dbReference type="GO" id="GO:0005634">
    <property type="term" value="C:nucleus"/>
    <property type="evidence" value="ECO:0007669"/>
    <property type="project" value="TreeGrafter"/>
</dbReference>